<evidence type="ECO:0000256" key="3">
    <source>
        <dbReference type="ARBA" id="ARBA00022490"/>
    </source>
</evidence>
<proteinExistence type="inferred from homology"/>
<evidence type="ECO:0000256" key="5">
    <source>
        <dbReference type="ARBA" id="ARBA00022679"/>
    </source>
</evidence>
<dbReference type="EMBL" id="CAEZSO010000060">
    <property type="protein sequence ID" value="CAB4541063.1"/>
    <property type="molecule type" value="Genomic_DNA"/>
</dbReference>
<dbReference type="EC" id="2.3.1.274" evidence="9"/>
<dbReference type="GO" id="GO:0005737">
    <property type="term" value="C:cytoplasm"/>
    <property type="evidence" value="ECO:0007669"/>
    <property type="project" value="UniProtKB-SubCell"/>
</dbReference>
<dbReference type="PANTHER" id="PTHR30100">
    <property type="entry name" value="FATTY ACID/PHOSPHOLIPID SYNTHESIS PROTEIN PLSX"/>
    <property type="match status" value="1"/>
</dbReference>
<organism evidence="11">
    <name type="scientific">freshwater metagenome</name>
    <dbReference type="NCBI Taxonomy" id="449393"/>
    <lineage>
        <taxon>unclassified sequences</taxon>
        <taxon>metagenomes</taxon>
        <taxon>ecological metagenomes</taxon>
    </lineage>
</organism>
<dbReference type="GO" id="GO:0043811">
    <property type="term" value="F:phosphate:acyl-[acyl carrier protein] acyltransferase activity"/>
    <property type="evidence" value="ECO:0007669"/>
    <property type="project" value="UniProtKB-EC"/>
</dbReference>
<evidence type="ECO:0000256" key="2">
    <source>
        <dbReference type="ARBA" id="ARBA00004496"/>
    </source>
</evidence>
<protein>
    <recommendedName>
        <fullName evidence="9">phosphate acyltransferase</fullName>
        <ecNumber evidence="9">2.3.1.274</ecNumber>
    </recommendedName>
</protein>
<dbReference type="GO" id="GO:0008654">
    <property type="term" value="P:phospholipid biosynthetic process"/>
    <property type="evidence" value="ECO:0007669"/>
    <property type="project" value="UniProtKB-KW"/>
</dbReference>
<evidence type="ECO:0000313" key="11">
    <source>
        <dbReference type="EMBL" id="CAB4541063.1"/>
    </source>
</evidence>
<comment type="catalytic activity">
    <reaction evidence="1">
        <text>a fatty acyl-[ACP] + phosphate = an acyl phosphate + holo-[ACP]</text>
        <dbReference type="Rhea" id="RHEA:42292"/>
        <dbReference type="Rhea" id="RHEA-COMP:9685"/>
        <dbReference type="Rhea" id="RHEA-COMP:14125"/>
        <dbReference type="ChEBI" id="CHEBI:43474"/>
        <dbReference type="ChEBI" id="CHEBI:59918"/>
        <dbReference type="ChEBI" id="CHEBI:64479"/>
        <dbReference type="ChEBI" id="CHEBI:138651"/>
        <dbReference type="EC" id="2.3.1.274"/>
    </reaction>
</comment>
<evidence type="ECO:0000256" key="4">
    <source>
        <dbReference type="ARBA" id="ARBA00022516"/>
    </source>
</evidence>
<evidence type="ECO:0000256" key="10">
    <source>
        <dbReference type="ARBA" id="ARBA00046608"/>
    </source>
</evidence>
<sequence length="270" mass="27408">MEYASAGSALAMDEDPVRAIRTRPDVSVQVAAELVRDQRAQASVSVGHTGGVLAAATLTIGRLEGVTRAAVAVVVPAVHHSVVLLDVGGTVDATPELLAQFANSGRAFAIALGLSDDPAVGLLTIGSEPGKGDALRRLAHDEFLDLNLRYVGPVEGDDVALGGIADVIVTDGFTGNVVLKAIEGAALNTAEAISRRYADPEPALEVGRSFAVGTHAGAILLGINGVSVVGHGASSAEEIAAYVALAVRGVRSDLVARIADQLAVSDAGKR</sequence>
<evidence type="ECO:0000256" key="7">
    <source>
        <dbReference type="ARBA" id="ARBA00023209"/>
    </source>
</evidence>
<comment type="subunit">
    <text evidence="10">Homodimer. Probably interacts with PlsY.</text>
</comment>
<evidence type="ECO:0000256" key="1">
    <source>
        <dbReference type="ARBA" id="ARBA00001232"/>
    </source>
</evidence>
<evidence type="ECO:0000256" key="8">
    <source>
        <dbReference type="ARBA" id="ARBA00023264"/>
    </source>
</evidence>
<name>A0A6J6BRL5_9ZZZZ</name>
<dbReference type="SUPFAM" id="SSF53659">
    <property type="entry name" value="Isocitrate/Isopropylmalate dehydrogenase-like"/>
    <property type="match status" value="1"/>
</dbReference>
<keyword evidence="4" id="KW-0444">Lipid biosynthesis</keyword>
<dbReference type="InterPro" id="IPR003664">
    <property type="entry name" value="FA_synthesis"/>
</dbReference>
<dbReference type="AlphaFoldDB" id="A0A6J6BRL5"/>
<keyword evidence="3" id="KW-0963">Cytoplasm</keyword>
<dbReference type="Gene3D" id="3.40.718.10">
    <property type="entry name" value="Isopropylmalate Dehydrogenase"/>
    <property type="match status" value="1"/>
</dbReference>
<keyword evidence="8" id="KW-1208">Phospholipid metabolism</keyword>
<keyword evidence="6" id="KW-0443">Lipid metabolism</keyword>
<accession>A0A6J6BRL5</accession>
<gene>
    <name evidence="11" type="ORF">UFOPK1446_00408</name>
</gene>
<evidence type="ECO:0000256" key="6">
    <source>
        <dbReference type="ARBA" id="ARBA00023098"/>
    </source>
</evidence>
<dbReference type="Pfam" id="PF02504">
    <property type="entry name" value="FA_synthesis"/>
    <property type="match status" value="1"/>
</dbReference>
<dbReference type="GO" id="GO:0006633">
    <property type="term" value="P:fatty acid biosynthetic process"/>
    <property type="evidence" value="ECO:0007669"/>
    <property type="project" value="InterPro"/>
</dbReference>
<reference evidence="11" key="1">
    <citation type="submission" date="2020-05" db="EMBL/GenBank/DDBJ databases">
        <authorList>
            <person name="Chiriac C."/>
            <person name="Salcher M."/>
            <person name="Ghai R."/>
            <person name="Kavagutti S V."/>
        </authorList>
    </citation>
    <scope>NUCLEOTIDE SEQUENCE</scope>
</reference>
<comment type="subcellular location">
    <subcellularLocation>
        <location evidence="2">Cytoplasm</location>
    </subcellularLocation>
</comment>
<keyword evidence="5" id="KW-0808">Transferase</keyword>
<dbReference type="InterPro" id="IPR012281">
    <property type="entry name" value="Phospholipid_synth_PlsX-like"/>
</dbReference>
<dbReference type="HAMAP" id="MF_00019">
    <property type="entry name" value="PlsX"/>
    <property type="match status" value="1"/>
</dbReference>
<evidence type="ECO:0000256" key="9">
    <source>
        <dbReference type="ARBA" id="ARBA00024069"/>
    </source>
</evidence>
<keyword evidence="7" id="KW-0594">Phospholipid biosynthesis</keyword>
<dbReference type="PANTHER" id="PTHR30100:SF1">
    <property type="entry name" value="PHOSPHATE ACYLTRANSFERASE"/>
    <property type="match status" value="1"/>
</dbReference>